<gene>
    <name evidence="1" type="ORF">OZSIB_0310</name>
</gene>
<accession>A0A367ZME5</accession>
<dbReference type="EMBL" id="QOQW01000015">
    <property type="protein sequence ID" value="RCK79196.1"/>
    <property type="molecule type" value="Genomic_DNA"/>
</dbReference>
<comment type="caution">
    <text evidence="1">The sequence shown here is derived from an EMBL/GenBank/DDBJ whole genome shotgun (WGS) entry which is preliminary data.</text>
</comment>
<dbReference type="Proteomes" id="UP000252355">
    <property type="component" value="Unassembled WGS sequence"/>
</dbReference>
<dbReference type="AlphaFoldDB" id="A0A367ZME5"/>
<proteinExistence type="predicted"/>
<name>A0A367ZME5_9BACT</name>
<protein>
    <submittedName>
        <fullName evidence="1">Uncharacterized protein</fullName>
    </submittedName>
</protein>
<reference evidence="1 2" key="1">
    <citation type="submission" date="2018-05" db="EMBL/GenBank/DDBJ databases">
        <title>A metagenomic window into the 2 km-deep terrestrial subsurface aquifer revealed taxonomically and functionally diverse microbial community comprising novel uncultured bacterial lineages.</title>
        <authorList>
            <person name="Kadnikov V.V."/>
            <person name="Mardanov A.V."/>
            <person name="Beletsky A.V."/>
            <person name="Banks D."/>
            <person name="Pimenov N.V."/>
            <person name="Frank Y.A."/>
            <person name="Karnachuk O.V."/>
            <person name="Ravin N.V."/>
        </authorList>
    </citation>
    <scope>NUCLEOTIDE SEQUENCE [LARGE SCALE GENOMIC DNA]</scope>
    <source>
        <strain evidence="1">BY5</strain>
    </source>
</reference>
<evidence type="ECO:0000313" key="1">
    <source>
        <dbReference type="EMBL" id="RCK79196.1"/>
    </source>
</evidence>
<organism evidence="1 2">
    <name type="scientific">Candidatus Ozemobacter sibiricus</name>
    <dbReference type="NCBI Taxonomy" id="2268124"/>
    <lineage>
        <taxon>Bacteria</taxon>
        <taxon>Candidatus Ozemobacteria</taxon>
        <taxon>Candidatus Ozemobacterales</taxon>
        <taxon>Candidatus Ozemobacteraceae</taxon>
        <taxon>Candidatus Ozemobacter</taxon>
    </lineage>
</organism>
<sequence>MKEILERNSEAVREAGRQLVKIGAELAAGKIDDALARLDTARQAYPEWEKLDQAAADIEGVIRDREGMLAVQHILAEIVGTVLGSVLRSRLP</sequence>
<evidence type="ECO:0000313" key="2">
    <source>
        <dbReference type="Proteomes" id="UP000252355"/>
    </source>
</evidence>